<organism evidence="3 4">
    <name type="scientific">Imperialibacter roseus</name>
    <dbReference type="NCBI Taxonomy" id="1324217"/>
    <lineage>
        <taxon>Bacteria</taxon>
        <taxon>Pseudomonadati</taxon>
        <taxon>Bacteroidota</taxon>
        <taxon>Cytophagia</taxon>
        <taxon>Cytophagales</taxon>
        <taxon>Flammeovirgaceae</taxon>
        <taxon>Imperialibacter</taxon>
    </lineage>
</organism>
<dbReference type="InterPro" id="IPR027417">
    <property type="entry name" value="P-loop_NTPase"/>
</dbReference>
<evidence type="ECO:0000313" key="3">
    <source>
        <dbReference type="EMBL" id="WOK09527.1"/>
    </source>
</evidence>
<sequence>MQLKSIVLSNGSFDTKSAKTAHGLIRGSVRYDILAVIDPVFFGQDAGKVLDGRERGIPIYKTVKDFIAAGGKAENCVVGVAPKGGQLPKSMEEDVVTAMENGMDVVSGLHSFLNDNERLVAIAREKGVTIHDIRQPRERKYLKFWTGDVYKIKSAKIAVMGTDCGLGKRTTSKFIVEAIRKEGMISEMIYTGQTGWMQGWKYGFILDSTYNDYVSGELENALVTCDRDLNPDLMVIEGQAALRNISGPCGSEFLLSGDVDGVVLQHAPARVHYDGFEYLDAKIPPITEDIALIKMYGKEVIGVTLNTRGLTIDQALRHKEEYEQKLGIPVALPVERGVDDILGPIRELIKRKNANKGN</sequence>
<dbReference type="InterPro" id="IPR035402">
    <property type="entry name" value="DgcN-like_N"/>
</dbReference>
<dbReference type="EMBL" id="CP136051">
    <property type="protein sequence ID" value="WOK09527.1"/>
    <property type="molecule type" value="Genomic_DNA"/>
</dbReference>
<feature type="domain" description="D-glutamate N-acetyltransferase-like N-terminal" evidence="2">
    <location>
        <begin position="43"/>
        <end position="136"/>
    </location>
</feature>
<dbReference type="Gene3D" id="3.40.50.720">
    <property type="entry name" value="NAD(P)-binding Rossmann-like Domain"/>
    <property type="match status" value="1"/>
</dbReference>
<keyword evidence="4" id="KW-1185">Reference proteome</keyword>
<evidence type="ECO:0000259" key="2">
    <source>
        <dbReference type="Pfam" id="PF17396"/>
    </source>
</evidence>
<name>A0ABZ0IWU7_9BACT</name>
<feature type="domain" description="D-glutamate N-acetyltransferase-like C-terminal" evidence="1">
    <location>
        <begin position="144"/>
        <end position="342"/>
    </location>
</feature>
<dbReference type="PIRSF" id="PIRSF026760">
    <property type="entry name" value="UCP026760"/>
    <property type="match status" value="1"/>
</dbReference>
<proteinExistence type="predicted"/>
<accession>A0ABZ0IWU7</accession>
<evidence type="ECO:0000259" key="1">
    <source>
        <dbReference type="Pfam" id="PF07755"/>
    </source>
</evidence>
<dbReference type="Pfam" id="PF07755">
    <property type="entry name" value="DUF1611"/>
    <property type="match status" value="1"/>
</dbReference>
<dbReference type="PANTHER" id="PTHR40690:SF1">
    <property type="entry name" value="DUF1611 DOMAIN-CONTAINING PROTEIN"/>
    <property type="match status" value="1"/>
</dbReference>
<protein>
    <submittedName>
        <fullName evidence="3">DUF1611 domain-containing protein</fullName>
    </submittedName>
</protein>
<dbReference type="InterPro" id="IPR035086">
    <property type="entry name" value="DgcN-like_C"/>
</dbReference>
<dbReference type="RefSeq" id="WP_317492142.1">
    <property type="nucleotide sequence ID" value="NZ_CP136051.1"/>
</dbReference>
<dbReference type="InterPro" id="IPR011669">
    <property type="entry name" value="DgcN-like"/>
</dbReference>
<reference evidence="3 4" key="1">
    <citation type="journal article" date="2023" name="Microbiol. Resour. Announc.">
        <title>Complete Genome Sequence of Imperialibacter roseus strain P4T.</title>
        <authorList>
            <person name="Tizabi D.R."/>
            <person name="Bachvaroff T."/>
            <person name="Hill R.T."/>
        </authorList>
    </citation>
    <scope>NUCLEOTIDE SEQUENCE [LARGE SCALE GENOMIC DNA]</scope>
    <source>
        <strain evidence="3 4">P4T</strain>
    </source>
</reference>
<evidence type="ECO:0000313" key="4">
    <source>
        <dbReference type="Proteomes" id="UP001302349"/>
    </source>
</evidence>
<gene>
    <name evidence="3" type="ORF">RT717_12845</name>
</gene>
<dbReference type="Gene3D" id="3.40.50.300">
    <property type="entry name" value="P-loop containing nucleotide triphosphate hydrolases"/>
    <property type="match status" value="1"/>
</dbReference>
<dbReference type="SUPFAM" id="SSF52540">
    <property type="entry name" value="P-loop containing nucleoside triphosphate hydrolases"/>
    <property type="match status" value="1"/>
</dbReference>
<dbReference type="Pfam" id="PF17396">
    <property type="entry name" value="DUF1611_N"/>
    <property type="match status" value="1"/>
</dbReference>
<dbReference type="Proteomes" id="UP001302349">
    <property type="component" value="Chromosome"/>
</dbReference>
<dbReference type="PANTHER" id="PTHR40690">
    <property type="entry name" value="GLL3100 PROTEIN"/>
    <property type="match status" value="1"/>
</dbReference>